<gene>
    <name evidence="1" type="ORF">C7477_107115</name>
</gene>
<accession>A0A318T3B6</accession>
<comment type="caution">
    <text evidence="1">The sequence shown here is derived from an EMBL/GenBank/DDBJ whole genome shotgun (WGS) entry which is preliminary data.</text>
</comment>
<protein>
    <submittedName>
        <fullName evidence="1">Uncharacterized protein</fullName>
    </submittedName>
</protein>
<dbReference type="Proteomes" id="UP000247454">
    <property type="component" value="Unassembled WGS sequence"/>
</dbReference>
<evidence type="ECO:0000313" key="2">
    <source>
        <dbReference type="Proteomes" id="UP000247454"/>
    </source>
</evidence>
<evidence type="ECO:0000313" key="1">
    <source>
        <dbReference type="EMBL" id="PYE88472.1"/>
    </source>
</evidence>
<sequence>MGVVTVALPMRMWRKRHHPHPTLRATLPARGREGASHSAIYFTFEIKALNVQTLHESDERQARCFRRDALDLARRFKRRAIGALIVWTCRLFAQDKSPALP</sequence>
<dbReference type="AlphaFoldDB" id="A0A318T3B6"/>
<reference evidence="1 2" key="1">
    <citation type="submission" date="2018-06" db="EMBL/GenBank/DDBJ databases">
        <title>Genomic Encyclopedia of Type Strains, Phase III (KMG-III): the genomes of soil and plant-associated and newly described type strains.</title>
        <authorList>
            <person name="Whitman W."/>
        </authorList>
    </citation>
    <scope>NUCLEOTIDE SEQUENCE [LARGE SCALE GENOMIC DNA]</scope>
    <source>
        <strain evidence="1 2">ORS 1419</strain>
    </source>
</reference>
<keyword evidence="2" id="KW-1185">Reference proteome</keyword>
<name>A0A318T3B6_9HYPH</name>
<proteinExistence type="predicted"/>
<dbReference type="EMBL" id="QJTF01000007">
    <property type="protein sequence ID" value="PYE88472.1"/>
    <property type="molecule type" value="Genomic_DNA"/>
</dbReference>
<organism evidence="1 2">
    <name type="scientific">Phyllobacterium leguminum</name>
    <dbReference type="NCBI Taxonomy" id="314237"/>
    <lineage>
        <taxon>Bacteria</taxon>
        <taxon>Pseudomonadati</taxon>
        <taxon>Pseudomonadota</taxon>
        <taxon>Alphaproteobacteria</taxon>
        <taxon>Hyphomicrobiales</taxon>
        <taxon>Phyllobacteriaceae</taxon>
        <taxon>Phyllobacterium</taxon>
    </lineage>
</organism>